<proteinExistence type="inferred from homology"/>
<dbReference type="GO" id="GO:0008912">
    <property type="term" value="F:lactaldehyde reductase activity"/>
    <property type="evidence" value="ECO:0007669"/>
    <property type="project" value="UniProtKB-EC"/>
</dbReference>
<dbReference type="GO" id="GO:0004022">
    <property type="term" value="F:alcohol dehydrogenase (NAD+) activity"/>
    <property type="evidence" value="ECO:0007669"/>
    <property type="project" value="TreeGrafter"/>
</dbReference>
<dbReference type="FunFam" id="3.40.50.1970:FF:000003">
    <property type="entry name" value="Alcohol dehydrogenase, iron-containing"/>
    <property type="match status" value="1"/>
</dbReference>
<name>A0A376LA38_ECOLX</name>
<dbReference type="Gene3D" id="3.40.50.1970">
    <property type="match status" value="1"/>
</dbReference>
<evidence type="ECO:0000259" key="4">
    <source>
        <dbReference type="Pfam" id="PF00465"/>
    </source>
</evidence>
<dbReference type="EMBL" id="UGAB01000002">
    <property type="protein sequence ID" value="STF41139.1"/>
    <property type="molecule type" value="Genomic_DNA"/>
</dbReference>
<comment type="cofactor">
    <cofactor evidence="1">
        <name>Fe cation</name>
        <dbReference type="ChEBI" id="CHEBI:24875"/>
    </cofactor>
</comment>
<gene>
    <name evidence="5" type="primary">fucO_2</name>
    <name evidence="5" type="ORF">NCTC7928_01729</name>
</gene>
<dbReference type="InterPro" id="IPR039697">
    <property type="entry name" value="Alcohol_dehydrogenase_Fe"/>
</dbReference>
<evidence type="ECO:0000313" key="6">
    <source>
        <dbReference type="Proteomes" id="UP000254877"/>
    </source>
</evidence>
<evidence type="ECO:0000313" key="5">
    <source>
        <dbReference type="EMBL" id="STF41139.1"/>
    </source>
</evidence>
<dbReference type="GO" id="GO:0046872">
    <property type="term" value="F:metal ion binding"/>
    <property type="evidence" value="ECO:0007669"/>
    <property type="project" value="InterPro"/>
</dbReference>
<dbReference type="AlphaFoldDB" id="A0A376LA38"/>
<protein>
    <submittedName>
        <fullName evidence="5">Lactaldehyde reductase (Propanediol oxidoreductase)</fullName>
        <ecNumber evidence="5">1.1.1.77</ecNumber>
    </submittedName>
</protein>
<accession>A0A376LA38</accession>
<reference evidence="5 6" key="1">
    <citation type="submission" date="2018-06" db="EMBL/GenBank/DDBJ databases">
        <authorList>
            <consortium name="Pathogen Informatics"/>
            <person name="Doyle S."/>
        </authorList>
    </citation>
    <scope>NUCLEOTIDE SEQUENCE [LARGE SCALE GENOMIC DNA]</scope>
    <source>
        <strain evidence="5 6">NCTC7928</strain>
    </source>
</reference>
<dbReference type="SUPFAM" id="SSF56796">
    <property type="entry name" value="Dehydroquinate synthase-like"/>
    <property type="match status" value="1"/>
</dbReference>
<evidence type="ECO:0000256" key="2">
    <source>
        <dbReference type="ARBA" id="ARBA00007358"/>
    </source>
</evidence>
<dbReference type="Pfam" id="PF00465">
    <property type="entry name" value="Fe-ADH"/>
    <property type="match status" value="1"/>
</dbReference>
<comment type="similarity">
    <text evidence="2">Belongs to the iron-containing alcohol dehydrogenase family.</text>
</comment>
<dbReference type="PANTHER" id="PTHR11496">
    <property type="entry name" value="ALCOHOL DEHYDROGENASE"/>
    <property type="match status" value="1"/>
</dbReference>
<dbReference type="EC" id="1.1.1.77" evidence="5"/>
<evidence type="ECO:0000256" key="3">
    <source>
        <dbReference type="ARBA" id="ARBA00023002"/>
    </source>
</evidence>
<sequence>MANRMILNETAWFGRGAVGALTDEVKRRGYQKALIVTDKTLVQCGVVAKVTDKMDAAGLAWAIYDGVVPNPTITVVKEGLDVFQNSGADYLIAIGGGSPQDTCKAIGIISNNRSLPMCVAWKGFPRPINPVYRFWQSPPQQVLRQK</sequence>
<keyword evidence="3 5" id="KW-0560">Oxidoreductase</keyword>
<dbReference type="PANTHER" id="PTHR11496:SF106">
    <property type="entry name" value="LACTALDEHYDE REDUCTASE"/>
    <property type="match status" value="1"/>
</dbReference>
<evidence type="ECO:0000256" key="1">
    <source>
        <dbReference type="ARBA" id="ARBA00001962"/>
    </source>
</evidence>
<dbReference type="InterPro" id="IPR001670">
    <property type="entry name" value="ADH_Fe/GldA"/>
</dbReference>
<feature type="domain" description="Alcohol dehydrogenase iron-type/glycerol dehydrogenase GldA" evidence="4">
    <location>
        <begin position="11"/>
        <end position="114"/>
    </location>
</feature>
<organism evidence="5 6">
    <name type="scientific">Escherichia coli</name>
    <dbReference type="NCBI Taxonomy" id="562"/>
    <lineage>
        <taxon>Bacteria</taxon>
        <taxon>Pseudomonadati</taxon>
        <taxon>Pseudomonadota</taxon>
        <taxon>Gammaproteobacteria</taxon>
        <taxon>Enterobacterales</taxon>
        <taxon>Enterobacteriaceae</taxon>
        <taxon>Escherichia</taxon>
    </lineage>
</organism>
<dbReference type="Proteomes" id="UP000254877">
    <property type="component" value="Unassembled WGS sequence"/>
</dbReference>